<proteinExistence type="predicted"/>
<evidence type="ECO:0000259" key="1">
    <source>
        <dbReference type="Pfam" id="PF25183"/>
    </source>
</evidence>
<keyword evidence="3" id="KW-1185">Reference proteome</keyword>
<gene>
    <name evidence="2" type="ORF">SAMN05421771_3385</name>
</gene>
<evidence type="ECO:0000313" key="3">
    <source>
        <dbReference type="Proteomes" id="UP000199024"/>
    </source>
</evidence>
<reference evidence="2 3" key="1">
    <citation type="submission" date="2016-10" db="EMBL/GenBank/DDBJ databases">
        <authorList>
            <person name="de Groot N.N."/>
        </authorList>
    </citation>
    <scope>NUCLEOTIDE SEQUENCE [LARGE SCALE GENOMIC DNA]</scope>
    <source>
        <strain evidence="2 3">DSM 21001</strain>
    </source>
</reference>
<sequence>MTLEHQIKAGIGLAATYVGNHMVKGMDSTEGNPGVYGPGATTSNINSRRPYAGLASVQLVSPFGMSNYNALQLSANKHTNRGFTLISNFTWSKCMDNDSQSTGGVTVINKRNLNANYARCDFDVEQSGTVSTVYDLPLVHAFHGFTDKVLNHWQITAIVTASKGTPFNISSGVDNALSGVTTNSSTNDLTDRVVGVIPQRPSGVSQLKEYFNTAAFTKNALGTFGDSGRNSTFAPGQWNADAGVLKTFPLVRKLNLTLRGEAFNLFNHVNFGAPVATFTSTQFGQITSAAGPRVLQVSMRLTF</sequence>
<protein>
    <recommendedName>
        <fullName evidence="1">TonB-dependent transporter Oar-like beta-barrel domain-containing protein</fullName>
    </recommendedName>
</protein>
<dbReference type="STRING" id="474950.SAMN05421771_3385"/>
<evidence type="ECO:0000313" key="2">
    <source>
        <dbReference type="EMBL" id="SFS18220.1"/>
    </source>
</evidence>
<dbReference type="AlphaFoldDB" id="A0A1I6MR54"/>
<name>A0A1I6MR54_9BACT</name>
<dbReference type="Proteomes" id="UP000199024">
    <property type="component" value="Unassembled WGS sequence"/>
</dbReference>
<accession>A0A1I6MR54</accession>
<dbReference type="Pfam" id="PF25183">
    <property type="entry name" value="OMP_b-brl_4"/>
    <property type="match status" value="1"/>
</dbReference>
<organism evidence="2 3">
    <name type="scientific">Granulicella pectinivorans</name>
    <dbReference type="NCBI Taxonomy" id="474950"/>
    <lineage>
        <taxon>Bacteria</taxon>
        <taxon>Pseudomonadati</taxon>
        <taxon>Acidobacteriota</taxon>
        <taxon>Terriglobia</taxon>
        <taxon>Terriglobales</taxon>
        <taxon>Acidobacteriaceae</taxon>
        <taxon>Granulicella</taxon>
    </lineage>
</organism>
<dbReference type="InterPro" id="IPR057601">
    <property type="entry name" value="Oar-like_b-barrel"/>
</dbReference>
<dbReference type="SUPFAM" id="SSF56935">
    <property type="entry name" value="Porins"/>
    <property type="match status" value="1"/>
</dbReference>
<feature type="domain" description="TonB-dependent transporter Oar-like beta-barrel" evidence="1">
    <location>
        <begin position="2"/>
        <end position="296"/>
    </location>
</feature>
<dbReference type="OrthoDB" id="117295at2"/>
<dbReference type="EMBL" id="FOZL01000001">
    <property type="protein sequence ID" value="SFS18220.1"/>
    <property type="molecule type" value="Genomic_DNA"/>
</dbReference>
<dbReference type="RefSeq" id="WP_089840878.1">
    <property type="nucleotide sequence ID" value="NZ_FOZL01000001.1"/>
</dbReference>